<sequence>MNELWTQFLAKWIFGDWAHQFLLILTVYILLLLVLALGLVVLTVRLHKANTHKAEKWKALEAKWDPLTSSIIAGFMTPQALLDKVGPDEQLFFVDYLMRYVPKLEGEARATLCEMAAPYLDRLAARMETGDDEQRARAILTLNTMGFDRYQDLIVKAMDDTSPVVAMLAARSLADTGAIRYLEIVLAKIGLFRSWSASYLTSMLDALARSAPTQLLAFFKEQQYPDWVQAIILKALTQLSCVEAVPLAAQLVREDAQREVQVAALQLLARLGQSDYKPLIRSKCEHADFVIRLHAIKALAQNGDMTDAALLEPLLRDPSHWVALQAAEALKMIGDLEALERFADSEDPHAELALQVLYDQDSSAELVLAARSSAFASKVPQWLRSAYRRSSAVAWRRVGQILFQPETHSEVRLAIARNLRPEADASLYQEAITQLFQPQFKSSPLFLIWVLYRMRPEQSLETLSEFFFQTSERETRAQILKIFQQDALANRRFSSFIQQASQALLPG</sequence>
<dbReference type="Proteomes" id="UP000231019">
    <property type="component" value="Unassembled WGS sequence"/>
</dbReference>
<dbReference type="Gene3D" id="1.25.10.10">
    <property type="entry name" value="Leucine-rich Repeat Variant"/>
    <property type="match status" value="1"/>
</dbReference>
<keyword evidence="1" id="KW-1133">Transmembrane helix</keyword>
<keyword evidence="1" id="KW-0472">Membrane</keyword>
<accession>A0A2M7G538</accession>
<organism evidence="2 3">
    <name type="scientific">bacterium (Candidatus Blackallbacteria) CG17_big_fil_post_rev_8_21_14_2_50_48_46</name>
    <dbReference type="NCBI Taxonomy" id="2014261"/>
    <lineage>
        <taxon>Bacteria</taxon>
        <taxon>Candidatus Blackallbacteria</taxon>
    </lineage>
</organism>
<dbReference type="InterPro" id="IPR011989">
    <property type="entry name" value="ARM-like"/>
</dbReference>
<reference evidence="2 3" key="1">
    <citation type="submission" date="2017-09" db="EMBL/GenBank/DDBJ databases">
        <title>Depth-based differentiation of microbial function through sediment-hosted aquifers and enrichment of novel symbionts in the deep terrestrial subsurface.</title>
        <authorList>
            <person name="Probst A.J."/>
            <person name="Ladd B."/>
            <person name="Jarett J.K."/>
            <person name="Geller-Mcgrath D.E."/>
            <person name="Sieber C.M."/>
            <person name="Emerson J.B."/>
            <person name="Anantharaman K."/>
            <person name="Thomas B.C."/>
            <person name="Malmstrom R."/>
            <person name="Stieglmeier M."/>
            <person name="Klingl A."/>
            <person name="Woyke T."/>
            <person name="Ryan C.M."/>
            <person name="Banfield J.F."/>
        </authorList>
    </citation>
    <scope>NUCLEOTIDE SEQUENCE [LARGE SCALE GENOMIC DNA]</scope>
    <source>
        <strain evidence="2">CG17_big_fil_post_rev_8_21_14_2_50_48_46</strain>
    </source>
</reference>
<evidence type="ECO:0008006" key="4">
    <source>
        <dbReference type="Google" id="ProtNLM"/>
    </source>
</evidence>
<gene>
    <name evidence="2" type="ORF">COW36_10480</name>
</gene>
<name>A0A2M7G538_9BACT</name>
<evidence type="ECO:0000313" key="2">
    <source>
        <dbReference type="EMBL" id="PIW17057.1"/>
    </source>
</evidence>
<proteinExistence type="predicted"/>
<dbReference type="SUPFAM" id="SSF48371">
    <property type="entry name" value="ARM repeat"/>
    <property type="match status" value="1"/>
</dbReference>
<evidence type="ECO:0000256" key="1">
    <source>
        <dbReference type="SAM" id="Phobius"/>
    </source>
</evidence>
<dbReference type="Pfam" id="PF13646">
    <property type="entry name" value="HEAT_2"/>
    <property type="match status" value="1"/>
</dbReference>
<evidence type="ECO:0000313" key="3">
    <source>
        <dbReference type="Proteomes" id="UP000231019"/>
    </source>
</evidence>
<dbReference type="AlphaFoldDB" id="A0A2M7G538"/>
<dbReference type="EMBL" id="PFFQ01000031">
    <property type="protein sequence ID" value="PIW17057.1"/>
    <property type="molecule type" value="Genomic_DNA"/>
</dbReference>
<protein>
    <recommendedName>
        <fullName evidence="4">HEAT repeat domain-containing protein</fullName>
    </recommendedName>
</protein>
<comment type="caution">
    <text evidence="2">The sequence shown here is derived from an EMBL/GenBank/DDBJ whole genome shotgun (WGS) entry which is preliminary data.</text>
</comment>
<keyword evidence="1" id="KW-0812">Transmembrane</keyword>
<dbReference type="InterPro" id="IPR016024">
    <property type="entry name" value="ARM-type_fold"/>
</dbReference>
<feature type="transmembrane region" description="Helical" evidence="1">
    <location>
        <begin position="20"/>
        <end position="44"/>
    </location>
</feature>